<evidence type="ECO:0000256" key="2">
    <source>
        <dbReference type="SAM" id="Phobius"/>
    </source>
</evidence>
<dbReference type="InterPro" id="IPR052626">
    <property type="entry name" value="SWT1_Regulator"/>
</dbReference>
<gene>
    <name evidence="4" type="primary">Acey_s0069.g364</name>
    <name evidence="4" type="synonym">Acey-ZK1248.15</name>
    <name evidence="4" type="ORF">Y032_0069g364</name>
</gene>
<evidence type="ECO:0000259" key="3">
    <source>
        <dbReference type="SMART" id="SM00670"/>
    </source>
</evidence>
<dbReference type="SUPFAM" id="SSF88723">
    <property type="entry name" value="PIN domain-like"/>
    <property type="match status" value="1"/>
</dbReference>
<keyword evidence="2" id="KW-0472">Membrane</keyword>
<feature type="domain" description="PIN" evidence="3">
    <location>
        <begin position="72"/>
        <end position="198"/>
    </location>
</feature>
<evidence type="ECO:0000313" key="4">
    <source>
        <dbReference type="EMBL" id="EYC07724.1"/>
    </source>
</evidence>
<dbReference type="EMBL" id="JARK01001405">
    <property type="protein sequence ID" value="EYC07724.1"/>
    <property type="molecule type" value="Genomic_DNA"/>
</dbReference>
<keyword evidence="2" id="KW-0812">Transmembrane</keyword>
<dbReference type="Gene3D" id="3.40.50.1010">
    <property type="entry name" value="5'-nuclease"/>
    <property type="match status" value="1"/>
</dbReference>
<dbReference type="Proteomes" id="UP000024635">
    <property type="component" value="Unassembled WGS sequence"/>
</dbReference>
<dbReference type="InterPro" id="IPR002716">
    <property type="entry name" value="PIN_dom"/>
</dbReference>
<organism evidence="4 5">
    <name type="scientific">Ancylostoma ceylanicum</name>
    <dbReference type="NCBI Taxonomy" id="53326"/>
    <lineage>
        <taxon>Eukaryota</taxon>
        <taxon>Metazoa</taxon>
        <taxon>Ecdysozoa</taxon>
        <taxon>Nematoda</taxon>
        <taxon>Chromadorea</taxon>
        <taxon>Rhabditida</taxon>
        <taxon>Rhabditina</taxon>
        <taxon>Rhabditomorpha</taxon>
        <taxon>Strongyloidea</taxon>
        <taxon>Ancylostomatidae</taxon>
        <taxon>Ancylostomatinae</taxon>
        <taxon>Ancylostoma</taxon>
    </lineage>
</organism>
<dbReference type="PANTHER" id="PTHR16161:SF0">
    <property type="entry name" value="TRANSCRIPTIONAL PROTEIN SWT1"/>
    <property type="match status" value="1"/>
</dbReference>
<name>A0A016TXF2_9BILA</name>
<reference evidence="5" key="1">
    <citation type="journal article" date="2015" name="Nat. Genet.">
        <title>The genome and transcriptome of the zoonotic hookworm Ancylostoma ceylanicum identify infection-specific gene families.</title>
        <authorList>
            <person name="Schwarz E.M."/>
            <person name="Hu Y."/>
            <person name="Antoshechkin I."/>
            <person name="Miller M.M."/>
            <person name="Sternberg P.W."/>
            <person name="Aroian R.V."/>
        </authorList>
    </citation>
    <scope>NUCLEOTIDE SEQUENCE</scope>
    <source>
        <strain evidence="5">HY135</strain>
    </source>
</reference>
<proteinExistence type="predicted"/>
<feature type="compositionally biased region" description="Basic and acidic residues" evidence="1">
    <location>
        <begin position="391"/>
        <end position="401"/>
    </location>
</feature>
<dbReference type="GO" id="GO:0005634">
    <property type="term" value="C:nucleus"/>
    <property type="evidence" value="ECO:0007669"/>
    <property type="project" value="TreeGrafter"/>
</dbReference>
<dbReference type="AlphaFoldDB" id="A0A016TXF2"/>
<feature type="compositionally biased region" description="Basic residues" evidence="1">
    <location>
        <begin position="275"/>
        <end position="286"/>
    </location>
</feature>
<evidence type="ECO:0000313" key="5">
    <source>
        <dbReference type="Proteomes" id="UP000024635"/>
    </source>
</evidence>
<keyword evidence="5" id="KW-1185">Reference proteome</keyword>
<evidence type="ECO:0000256" key="1">
    <source>
        <dbReference type="SAM" id="MobiDB-lite"/>
    </source>
</evidence>
<keyword evidence="2" id="KW-1133">Transmembrane helix</keyword>
<protein>
    <recommendedName>
        <fullName evidence="3">PIN domain-containing protein</fullName>
    </recommendedName>
</protein>
<feature type="compositionally biased region" description="Polar residues" evidence="1">
    <location>
        <begin position="301"/>
        <end position="328"/>
    </location>
</feature>
<dbReference type="SMART" id="SM00670">
    <property type="entry name" value="PINc"/>
    <property type="match status" value="1"/>
</dbReference>
<feature type="compositionally biased region" description="Polar residues" evidence="1">
    <location>
        <begin position="241"/>
        <end position="251"/>
    </location>
</feature>
<dbReference type="OrthoDB" id="2017974at2759"/>
<feature type="region of interest" description="Disordered" evidence="1">
    <location>
        <begin position="223"/>
        <end position="459"/>
    </location>
</feature>
<dbReference type="PANTHER" id="PTHR16161">
    <property type="entry name" value="TRANSCRIPTIONAL PROTEIN SWT1"/>
    <property type="match status" value="1"/>
</dbReference>
<feature type="compositionally biased region" description="Low complexity" evidence="1">
    <location>
        <begin position="432"/>
        <end position="456"/>
    </location>
</feature>
<dbReference type="InterPro" id="IPR029060">
    <property type="entry name" value="PIN-like_dom_sf"/>
</dbReference>
<feature type="transmembrane region" description="Helical" evidence="2">
    <location>
        <begin position="715"/>
        <end position="737"/>
    </location>
</feature>
<feature type="compositionally biased region" description="Low complexity" evidence="1">
    <location>
        <begin position="329"/>
        <end position="341"/>
    </location>
</feature>
<feature type="compositionally biased region" description="Low complexity" evidence="1">
    <location>
        <begin position="365"/>
        <end position="378"/>
    </location>
</feature>
<sequence>MRGETFYCVDEYCIDMQPVAAPDSCYTGVLSDTTGSDLQEIRELRSSKLDGKDLPQELYIYKRPLHPSEIRGCVIMDTCAVVIDPTLIELSVKNQILVMIPFPVLKELDKLHKNSKSITLKKNAQIAMQCLRKWVSNRYVFMETSSESQEKVKGFVAAPNDNDDLILKCAYRIQAALPADCPLVNKIFFVTNDYNLSLKATAHGVSNFTTQVYPRLLHASGHVEEEEPMEVDPTPEAMQPKPSSAKPSNRTGVKEKDSKLSNDIVVNKPLSGQINKRRKRKAKPKKAANTSEDQHLESKTPTKSLLNQKTGIAPNATNKGSVETGSNYAVSSAHKSASRSGSKTEVVRPQKSSSNHEDRKGDFNGYYGTSSSSYYQQSLPKGVKRAALPQDDAKQHHRVESKSNSTSDRPHHSAEVKSNSKLNHPHHYPTQSKSSSSSNRPHNYQYPSTSRSYPYPRDYPKDYRVQTYANGERRVTASYEVPDEYPAARRRHGDYRGQEAHPFLQQTRQYQGPPKPYIYYEDPNLRPRVPTKMMGRLSIVEQKGYPHVKVAESDRKIEKSHSNHERAYGSQDVRISNTSISPAEHALTKFLAIWNGLTEKLLDKIERGLSSEKVKMDIRKLYDCAMTTFWDVGCREPFERITLEAMRNFLSASSTHSTEMTVFFFDRSSRSLLLKLRRAACGAVHVKDYRLQPCYRRFRKEIFSSFWLCLDSYKIFLFLTTLFFFVVQFSLVIFRLCEKTDLDSFKELVTMSTSLYYFFTFEPDYQNLEFASSALSSGLQLMVNRSSTPAVELVDSILRFVNDPRVVV</sequence>
<comment type="caution">
    <text evidence="4">The sequence shown here is derived from an EMBL/GenBank/DDBJ whole genome shotgun (WGS) entry which is preliminary data.</text>
</comment>
<accession>A0A016TXF2</accession>
<dbReference type="Pfam" id="PF13638">
    <property type="entry name" value="PIN_4"/>
    <property type="match status" value="1"/>
</dbReference>